<dbReference type="EMBL" id="BLKS01000001">
    <property type="protein sequence ID" value="GFG51028.1"/>
    <property type="molecule type" value="Genomic_DNA"/>
</dbReference>
<evidence type="ECO:0000313" key="1">
    <source>
        <dbReference type="EMBL" id="GFG51028.1"/>
    </source>
</evidence>
<organism evidence="2 3">
    <name type="scientific">Mycolicibacterium agri</name>
    <name type="common">Mycobacterium agri</name>
    <dbReference type="NCBI Taxonomy" id="36811"/>
    <lineage>
        <taxon>Bacteria</taxon>
        <taxon>Bacillati</taxon>
        <taxon>Actinomycetota</taxon>
        <taxon>Actinomycetes</taxon>
        <taxon>Mycobacteriales</taxon>
        <taxon>Mycobacteriaceae</taxon>
        <taxon>Mycolicibacterium</taxon>
    </lineage>
</organism>
<proteinExistence type="predicted"/>
<gene>
    <name evidence="2" type="ORF">CQY20_22275</name>
    <name evidence="1" type="ORF">MAGR_24690</name>
</gene>
<reference evidence="1 4" key="2">
    <citation type="journal article" date="2019" name="Emerg. Microbes Infect.">
        <title>Comprehensive subspecies identification of 175 nontuberculous mycobacteria species based on 7547 genomic profiles.</title>
        <authorList>
            <person name="Matsumoto Y."/>
            <person name="Kinjo T."/>
            <person name="Motooka D."/>
            <person name="Nabeya D."/>
            <person name="Jung N."/>
            <person name="Uechi K."/>
            <person name="Horii T."/>
            <person name="Iida T."/>
            <person name="Fujita J."/>
            <person name="Nakamura S."/>
        </authorList>
    </citation>
    <scope>NUCLEOTIDE SEQUENCE [LARGE SCALE GENOMIC DNA]</scope>
    <source>
        <strain evidence="1 4">JCM 6377</strain>
    </source>
</reference>
<evidence type="ECO:0000313" key="3">
    <source>
        <dbReference type="Proteomes" id="UP000220914"/>
    </source>
</evidence>
<reference evidence="2 3" key="1">
    <citation type="submission" date="2017-10" db="EMBL/GenBank/DDBJ databases">
        <title>The new phylogeny of genus Mycobacterium.</title>
        <authorList>
            <person name="Tortoli E."/>
            <person name="Trovato A."/>
            <person name="Cirillo D.M."/>
        </authorList>
    </citation>
    <scope>NUCLEOTIDE SEQUENCE [LARGE SCALE GENOMIC DNA]</scope>
    <source>
        <strain evidence="2 3">CCUG37673</strain>
    </source>
</reference>
<dbReference type="InterPro" id="IPR036527">
    <property type="entry name" value="SCP2_sterol-bd_dom_sf"/>
</dbReference>
<evidence type="ECO:0008006" key="5">
    <source>
        <dbReference type="Google" id="ProtNLM"/>
    </source>
</evidence>
<comment type="caution">
    <text evidence="2">The sequence shown here is derived from an EMBL/GenBank/DDBJ whole genome shotgun (WGS) entry which is preliminary data.</text>
</comment>
<dbReference type="AlphaFoldDB" id="A0A2A7MUS4"/>
<dbReference type="OrthoDB" id="4624400at2"/>
<dbReference type="Gene3D" id="3.30.1050.10">
    <property type="entry name" value="SCP2 sterol-binding domain"/>
    <property type="match status" value="1"/>
</dbReference>
<keyword evidence="3" id="KW-1185">Reference proteome</keyword>
<evidence type="ECO:0000313" key="2">
    <source>
        <dbReference type="EMBL" id="PEG35299.1"/>
    </source>
</evidence>
<dbReference type="RefSeq" id="WP_097942254.1">
    <property type="nucleotide sequence ID" value="NZ_BLKS01000001.1"/>
</dbReference>
<evidence type="ECO:0000313" key="4">
    <source>
        <dbReference type="Proteomes" id="UP000465302"/>
    </source>
</evidence>
<dbReference type="Proteomes" id="UP000220914">
    <property type="component" value="Unassembled WGS sequence"/>
</dbReference>
<name>A0A2A7MUS4_MYCAG</name>
<dbReference type="EMBL" id="PDCP01000047">
    <property type="protein sequence ID" value="PEG35299.1"/>
    <property type="molecule type" value="Genomic_DNA"/>
</dbReference>
<reference evidence="1" key="3">
    <citation type="submission" date="2020-02" db="EMBL/GenBank/DDBJ databases">
        <authorList>
            <person name="Matsumoto Y."/>
            <person name="Motooka D."/>
            <person name="Nakamura S."/>
        </authorList>
    </citation>
    <scope>NUCLEOTIDE SEQUENCE</scope>
    <source>
        <strain evidence="1">JCM 6377</strain>
    </source>
</reference>
<dbReference type="Proteomes" id="UP000465302">
    <property type="component" value="Unassembled WGS sequence"/>
</dbReference>
<accession>A0A2A7MUS4</accession>
<dbReference type="SUPFAM" id="SSF55718">
    <property type="entry name" value="SCP-like"/>
    <property type="match status" value="1"/>
</dbReference>
<sequence>MAMFFTQDWADDVRRALNDGPDEKTLAGKLEEYWDFYRLVRSGYSSSWALGARDLPAELGGGTQYLVVEWDQGQATACRIVDGGAAATYTLAADYRDWRALFEGYDALRTVMYRKLLLEDGDLLEFFKAIYFFVECLALIATVPTTFPTKAAVPV</sequence>
<protein>
    <recommendedName>
        <fullName evidence="5">SCP2 domain-containing protein</fullName>
    </recommendedName>
</protein>